<accession>A0A226DNZ7</accession>
<evidence type="ECO:0000313" key="3">
    <source>
        <dbReference type="Proteomes" id="UP000198287"/>
    </source>
</evidence>
<gene>
    <name evidence="2" type="ORF">Fcan01_18897</name>
</gene>
<keyword evidence="1" id="KW-0732">Signal</keyword>
<dbReference type="OrthoDB" id="6506757at2759"/>
<protein>
    <submittedName>
        <fullName evidence="2">Uncharacterized protein</fullName>
    </submittedName>
</protein>
<keyword evidence="3" id="KW-1185">Reference proteome</keyword>
<feature type="signal peptide" evidence="1">
    <location>
        <begin position="1"/>
        <end position="24"/>
    </location>
</feature>
<comment type="caution">
    <text evidence="2">The sequence shown here is derived from an EMBL/GenBank/DDBJ whole genome shotgun (WGS) entry which is preliminary data.</text>
</comment>
<sequence>MSSKKGGILVVGLLMVVLVPSATLQSPGEKSVLTKFLTDLYSRSSKTRNCELFFVRQGESDFDLGNDELIGGVVRGVGVVAYYNAILETHTIGNSSEKVKFSVPNPIYNLRAAVCKAVIVTVQEVREEWLTKVKE</sequence>
<evidence type="ECO:0000313" key="2">
    <source>
        <dbReference type="EMBL" id="OXA46377.1"/>
    </source>
</evidence>
<reference evidence="2 3" key="1">
    <citation type="submission" date="2015-12" db="EMBL/GenBank/DDBJ databases">
        <title>The genome of Folsomia candida.</title>
        <authorList>
            <person name="Faddeeva A."/>
            <person name="Derks M.F."/>
            <person name="Anvar Y."/>
            <person name="Smit S."/>
            <person name="Van Straalen N."/>
            <person name="Roelofs D."/>
        </authorList>
    </citation>
    <scope>NUCLEOTIDE SEQUENCE [LARGE SCALE GENOMIC DNA]</scope>
    <source>
        <strain evidence="2 3">VU population</strain>
        <tissue evidence="2">Whole body</tissue>
    </source>
</reference>
<name>A0A226DNZ7_FOLCA</name>
<feature type="chain" id="PRO_5012691619" evidence="1">
    <location>
        <begin position="25"/>
        <end position="135"/>
    </location>
</feature>
<proteinExistence type="predicted"/>
<dbReference type="Proteomes" id="UP000198287">
    <property type="component" value="Unassembled WGS sequence"/>
</dbReference>
<organism evidence="2 3">
    <name type="scientific">Folsomia candida</name>
    <name type="common">Springtail</name>
    <dbReference type="NCBI Taxonomy" id="158441"/>
    <lineage>
        <taxon>Eukaryota</taxon>
        <taxon>Metazoa</taxon>
        <taxon>Ecdysozoa</taxon>
        <taxon>Arthropoda</taxon>
        <taxon>Hexapoda</taxon>
        <taxon>Collembola</taxon>
        <taxon>Entomobryomorpha</taxon>
        <taxon>Isotomoidea</taxon>
        <taxon>Isotomidae</taxon>
        <taxon>Proisotominae</taxon>
        <taxon>Folsomia</taxon>
    </lineage>
</organism>
<evidence type="ECO:0000256" key="1">
    <source>
        <dbReference type="SAM" id="SignalP"/>
    </source>
</evidence>
<dbReference type="AlphaFoldDB" id="A0A226DNZ7"/>
<dbReference type="EMBL" id="LNIX01000015">
    <property type="protein sequence ID" value="OXA46377.1"/>
    <property type="molecule type" value="Genomic_DNA"/>
</dbReference>